<dbReference type="AlphaFoldDB" id="M0MUL0"/>
<name>M0MUL0_9EURY</name>
<reference evidence="2 3" key="1">
    <citation type="journal article" date="2014" name="PLoS Genet.">
        <title>Phylogenetically driven sequencing of extremely halophilic archaea reveals strategies for static and dynamic osmo-response.</title>
        <authorList>
            <person name="Becker E.A."/>
            <person name="Seitzer P.M."/>
            <person name="Tritt A."/>
            <person name="Larsen D."/>
            <person name="Krusor M."/>
            <person name="Yao A.I."/>
            <person name="Wu D."/>
            <person name="Madern D."/>
            <person name="Eisen J.A."/>
            <person name="Darling A.E."/>
            <person name="Facciotti M.T."/>
        </authorList>
    </citation>
    <scope>NUCLEOTIDE SEQUENCE [LARGE SCALE GENOMIC DNA]</scope>
    <source>
        <strain evidence="2 3">DSM 8989</strain>
    </source>
</reference>
<feature type="region of interest" description="Disordered" evidence="1">
    <location>
        <begin position="120"/>
        <end position="156"/>
    </location>
</feature>
<gene>
    <name evidence="2" type="ORF">C450_20126</name>
</gene>
<dbReference type="Proteomes" id="UP000011625">
    <property type="component" value="Unassembled WGS sequence"/>
</dbReference>
<proteinExistence type="predicted"/>
<keyword evidence="3" id="KW-1185">Reference proteome</keyword>
<sequence length="156" mass="18868">METDEVLQTQVVPNVELFDYYLFRIAFHYPNFEEQWEECYWELSEDPHVVLFTNADDYYHWILITQFHDDRGAEQWMHHFFKNHGDLIAQFDNTKLPSIHKFYTSADVLNERLWETEEGREYLQNSRDKGENSDSALIEHEDNSPQTISPWEEKTD</sequence>
<comment type="caution">
    <text evidence="2">The sequence shown here is derived from an EMBL/GenBank/DDBJ whole genome shotgun (WGS) entry which is preliminary data.</text>
</comment>
<dbReference type="OrthoDB" id="165520at2157"/>
<evidence type="ECO:0000313" key="2">
    <source>
        <dbReference type="EMBL" id="EMA48140.1"/>
    </source>
</evidence>
<dbReference type="STRING" id="1227456.C450_20126"/>
<feature type="compositionally biased region" description="Basic and acidic residues" evidence="1">
    <location>
        <begin position="120"/>
        <end position="143"/>
    </location>
</feature>
<dbReference type="EMBL" id="AOME01000102">
    <property type="protein sequence ID" value="EMA48140.1"/>
    <property type="molecule type" value="Genomic_DNA"/>
</dbReference>
<protein>
    <submittedName>
        <fullName evidence="2">Uncharacterized protein</fullName>
    </submittedName>
</protein>
<evidence type="ECO:0000313" key="3">
    <source>
        <dbReference type="Proteomes" id="UP000011625"/>
    </source>
</evidence>
<accession>M0MUL0</accession>
<organism evidence="2 3">
    <name type="scientific">Halococcus salifodinae DSM 8989</name>
    <dbReference type="NCBI Taxonomy" id="1227456"/>
    <lineage>
        <taxon>Archaea</taxon>
        <taxon>Methanobacteriati</taxon>
        <taxon>Methanobacteriota</taxon>
        <taxon>Stenosarchaea group</taxon>
        <taxon>Halobacteria</taxon>
        <taxon>Halobacteriales</taxon>
        <taxon>Halococcaceae</taxon>
        <taxon>Halococcus</taxon>
    </lineage>
</organism>
<evidence type="ECO:0000256" key="1">
    <source>
        <dbReference type="SAM" id="MobiDB-lite"/>
    </source>
</evidence>